<gene>
    <name evidence="4" type="ORF">DL762_002364</name>
</gene>
<keyword evidence="1" id="KW-0539">Nucleus</keyword>
<evidence type="ECO:0000256" key="2">
    <source>
        <dbReference type="SAM" id="MobiDB-lite"/>
    </source>
</evidence>
<feature type="transmembrane region" description="Helical" evidence="3">
    <location>
        <begin position="830"/>
        <end position="849"/>
    </location>
</feature>
<evidence type="ECO:0000313" key="5">
    <source>
        <dbReference type="Proteomes" id="UP000294003"/>
    </source>
</evidence>
<evidence type="ECO:0000256" key="3">
    <source>
        <dbReference type="SAM" id="Phobius"/>
    </source>
</evidence>
<accession>A0ABY0HDK2</accession>
<dbReference type="InterPro" id="IPR052973">
    <property type="entry name" value="Fungal_sec-metab_reg_TF"/>
</dbReference>
<dbReference type="PANTHER" id="PTHR35392">
    <property type="entry name" value="ZN(II)2CYS6 TRANSCRIPTION FACTOR (EUROFUNG)-RELATED-RELATED"/>
    <property type="match status" value="1"/>
</dbReference>
<protein>
    <recommendedName>
        <fullName evidence="6">Zn(2)-C6 fungal-type domain-containing protein</fullName>
    </recommendedName>
</protein>
<keyword evidence="5" id="KW-1185">Reference proteome</keyword>
<dbReference type="Proteomes" id="UP000294003">
    <property type="component" value="Unassembled WGS sequence"/>
</dbReference>
<feature type="region of interest" description="Disordered" evidence="2">
    <location>
        <begin position="769"/>
        <end position="803"/>
    </location>
</feature>
<reference evidence="4 5" key="1">
    <citation type="submission" date="2018-06" db="EMBL/GenBank/DDBJ databases">
        <title>Complete Genomes of Monosporascus.</title>
        <authorList>
            <person name="Robinson A.J."/>
            <person name="Natvig D.O."/>
        </authorList>
    </citation>
    <scope>NUCLEOTIDE SEQUENCE [LARGE SCALE GENOMIC DNA]</scope>
    <source>
        <strain evidence="4 5">CBS 609.92</strain>
    </source>
</reference>
<keyword evidence="3" id="KW-0472">Membrane</keyword>
<proteinExistence type="predicted"/>
<dbReference type="CDD" id="cd00067">
    <property type="entry name" value="GAL4"/>
    <property type="match status" value="1"/>
</dbReference>
<dbReference type="PANTHER" id="PTHR35392:SF2">
    <property type="entry name" value="ZN(II)2CYS6 TRANSCRIPTION FACTOR (EUROFUNG)"/>
    <property type="match status" value="1"/>
</dbReference>
<organism evidence="4 5">
    <name type="scientific">Monosporascus cannonballus</name>
    <dbReference type="NCBI Taxonomy" id="155416"/>
    <lineage>
        <taxon>Eukaryota</taxon>
        <taxon>Fungi</taxon>
        <taxon>Dikarya</taxon>
        <taxon>Ascomycota</taxon>
        <taxon>Pezizomycotina</taxon>
        <taxon>Sordariomycetes</taxon>
        <taxon>Xylariomycetidae</taxon>
        <taxon>Xylariales</taxon>
        <taxon>Xylariales incertae sedis</taxon>
        <taxon>Monosporascus</taxon>
    </lineage>
</organism>
<comment type="caution">
    <text evidence="4">The sequence shown here is derived from an EMBL/GenBank/DDBJ whole genome shotgun (WGS) entry which is preliminary data.</text>
</comment>
<dbReference type="InterPro" id="IPR001138">
    <property type="entry name" value="Zn2Cys6_DnaBD"/>
</dbReference>
<feature type="region of interest" description="Disordered" evidence="2">
    <location>
        <begin position="182"/>
        <end position="206"/>
    </location>
</feature>
<feature type="compositionally biased region" description="Low complexity" evidence="2">
    <location>
        <begin position="182"/>
        <end position="203"/>
    </location>
</feature>
<evidence type="ECO:0008006" key="6">
    <source>
        <dbReference type="Google" id="ProtNLM"/>
    </source>
</evidence>
<keyword evidence="3" id="KW-0812">Transmembrane</keyword>
<dbReference type="EMBL" id="QJNS01000045">
    <property type="protein sequence ID" value="RYO91068.1"/>
    <property type="molecule type" value="Genomic_DNA"/>
</dbReference>
<evidence type="ECO:0000256" key="1">
    <source>
        <dbReference type="ARBA" id="ARBA00023242"/>
    </source>
</evidence>
<name>A0ABY0HDK2_9PEZI</name>
<evidence type="ECO:0000313" key="4">
    <source>
        <dbReference type="EMBL" id="RYO91068.1"/>
    </source>
</evidence>
<keyword evidence="3" id="KW-1133">Transmembrane helix</keyword>
<sequence length="850" mass="92362">MGRKPNYVILQHFDRGAKLQDNSNRYQFRCKSCGEDFPKGRIDSLTNHLTKKCPAISHSERINACLALNGIKGNNAANRALKEQQRNAALAMATTAPYTSHSFLPAATAPATASSSSVFQNDIWAPLETLAEVSRQIEASEKHDDHGISLAHTTQAPTTQSMDIVGEAIAAAAAASAAATEPSSTAEGATSAAPVSAPTATGANPFGLEEQFSLDDQPIAYEIRSEQKTGEDVPPTAAASEQHELSAEERLRELLQSVEPNAQSAAASAASMAAAATARLHNSLLDPQLLTEQAIDEHITPAAPSPDMMIDYQEPERARTPNPPIANGPHEDLNPAVSPWTSMTLIPDDIHGPAAVNDHGQHFIGALSKGGFRMDTNDSLRHRHSRARFDSNRRKEVQEVRRIGACIRCRILRKTCSKGTPCDTCKKVLSPRVWRTGCVRTRLSEYIDIYSAGVQIVMSQRRVNGYKTSHNLSNSNVVVEASHFPDTGHKAVFQVLQGYPSSMDPNAVQNIAPGPVVLLDNDKEDVPAKVEIYMRQILSDLIKAEPSPYVRVTLETAVQVIQDTNDELLRRSLELWGMVEMMDRERGWTILAKSPQDGVEDYWIKDEAGSEPYTNISMQLTAGAERKAGAASKSLLNGIQRNLQDGKIKLGFPMFLTVMLFLNCVEKTTWAFKAWEQENLRPKWPLEKPPSEYTTQGHGLCDLLRLLLNIRHILPRTVSTGPDSPITAKDEDPVVRKYFQDLNITPAFLQSPGAGTGVTGTGLGSEAGTSAARGCGSKRALTTRPECGSRRSRGPSNGDGGCVAAGSDGSGMVKWKGSLPRREQMVLFDYHFFFLFFAAAAAAAAAVPWP</sequence>